<evidence type="ECO:0000313" key="2">
    <source>
        <dbReference type="EMBL" id="EUC55070.1"/>
    </source>
</evidence>
<comment type="caution">
    <text evidence="2">The sequence shown here is derived from an EMBL/GenBank/DDBJ whole genome shotgun (WGS) entry which is preliminary data.</text>
</comment>
<dbReference type="AlphaFoldDB" id="X8IZ98"/>
<feature type="signal peptide" evidence="1">
    <location>
        <begin position="1"/>
        <end position="23"/>
    </location>
</feature>
<feature type="non-terminal residue" evidence="2">
    <location>
        <position position="132"/>
    </location>
</feature>
<dbReference type="Proteomes" id="UP000030108">
    <property type="component" value="Unassembled WGS sequence"/>
</dbReference>
<keyword evidence="1" id="KW-0732">Signal</keyword>
<feature type="chain" id="PRO_5004986197" evidence="1">
    <location>
        <begin position="24"/>
        <end position="132"/>
    </location>
</feature>
<dbReference type="OrthoDB" id="3304433at2759"/>
<proteinExistence type="predicted"/>
<reference evidence="3" key="1">
    <citation type="journal article" date="2014" name="Genome Announc.">
        <title>Draft genome sequence of the plant-pathogenic soil fungus Rhizoctonia solani anastomosis group 3 strain Rhs1AP.</title>
        <authorList>
            <person name="Cubeta M.A."/>
            <person name="Thomas E."/>
            <person name="Dean R.A."/>
            <person name="Jabaji S."/>
            <person name="Neate S.M."/>
            <person name="Tavantzis S."/>
            <person name="Toda T."/>
            <person name="Vilgalys R."/>
            <person name="Bharathan N."/>
            <person name="Fedorova-Abrams N."/>
            <person name="Pakala S.B."/>
            <person name="Pakala S.M."/>
            <person name="Zafar N."/>
            <person name="Joardar V."/>
            <person name="Losada L."/>
            <person name="Nierman W.C."/>
        </authorList>
    </citation>
    <scope>NUCLEOTIDE SEQUENCE [LARGE SCALE GENOMIC DNA]</scope>
    <source>
        <strain evidence="3">AG-3</strain>
    </source>
</reference>
<evidence type="ECO:0000313" key="3">
    <source>
        <dbReference type="Proteomes" id="UP000030108"/>
    </source>
</evidence>
<accession>X8IZ98</accession>
<organism evidence="2 3">
    <name type="scientific">Rhizoctonia solani AG-3 Rhs1AP</name>
    <dbReference type="NCBI Taxonomy" id="1086054"/>
    <lineage>
        <taxon>Eukaryota</taxon>
        <taxon>Fungi</taxon>
        <taxon>Dikarya</taxon>
        <taxon>Basidiomycota</taxon>
        <taxon>Agaricomycotina</taxon>
        <taxon>Agaricomycetes</taxon>
        <taxon>Cantharellales</taxon>
        <taxon>Ceratobasidiaceae</taxon>
        <taxon>Rhizoctonia</taxon>
    </lineage>
</organism>
<keyword evidence="2" id="KW-0472">Membrane</keyword>
<keyword evidence="2" id="KW-0812">Transmembrane</keyword>
<evidence type="ECO:0000256" key="1">
    <source>
        <dbReference type="SAM" id="SignalP"/>
    </source>
</evidence>
<sequence>MKTATFICFICFLLFALIGATSAMPEPVQAGSIVARDADAAPAEDGLGELIARGDDDHHNDYCWKNDGWNKCGKWNYCCKKYQTCCGGKKCCDKGQKCVRKYWNNDDDDHHKRGDNNNYHYEWVCKKDDHHW</sequence>
<name>X8IZ98_9AGAM</name>
<protein>
    <submittedName>
        <fullName evidence="2">Transmembrane protein, putative</fullName>
    </submittedName>
</protein>
<dbReference type="EMBL" id="JATN01000322">
    <property type="protein sequence ID" value="EUC55070.1"/>
    <property type="molecule type" value="Genomic_DNA"/>
</dbReference>
<gene>
    <name evidence="2" type="ORF">RSOL_088760</name>
</gene>